<sequence>MNFIGHVVCLACAEQIKLAAEEDNIQLICPTCRQAGAFAKLLLRLAFPFPDSALGVRQFKSSPLSRHVAFYSTPSSSLRDNRVTVDKAIQEQPGKTYIAWEFGVQPRSPTTASHKNEVSESKSTSLSLPTTEST</sequence>
<keyword evidence="3" id="KW-1185">Reference proteome</keyword>
<evidence type="ECO:0000256" key="1">
    <source>
        <dbReference type="SAM" id="MobiDB-lite"/>
    </source>
</evidence>
<feature type="region of interest" description="Disordered" evidence="1">
    <location>
        <begin position="108"/>
        <end position="134"/>
    </location>
</feature>
<evidence type="ECO:0000313" key="3">
    <source>
        <dbReference type="Proteomes" id="UP000005239"/>
    </source>
</evidence>
<feature type="compositionally biased region" description="Low complexity" evidence="1">
    <location>
        <begin position="121"/>
        <end position="134"/>
    </location>
</feature>
<evidence type="ECO:0000313" key="2">
    <source>
        <dbReference type="EnsemblMetazoa" id="PPA35989.1"/>
    </source>
</evidence>
<gene>
    <name evidence="2" type="primary">WBGene00274358</name>
</gene>
<dbReference type="Proteomes" id="UP000005239">
    <property type="component" value="Unassembled WGS sequence"/>
</dbReference>
<accession>A0A2A6BMS9</accession>
<reference evidence="2" key="2">
    <citation type="submission" date="2022-06" db="UniProtKB">
        <authorList>
            <consortium name="EnsemblMetazoa"/>
        </authorList>
    </citation>
    <scope>IDENTIFICATION</scope>
    <source>
        <strain evidence="2">PS312</strain>
    </source>
</reference>
<accession>A0A8R1UQB2</accession>
<dbReference type="EnsemblMetazoa" id="PPA35989.1">
    <property type="protein sequence ID" value="PPA35989.1"/>
    <property type="gene ID" value="WBGene00274358"/>
</dbReference>
<protein>
    <submittedName>
        <fullName evidence="2">Uncharacterized protein</fullName>
    </submittedName>
</protein>
<reference evidence="3" key="1">
    <citation type="journal article" date="2008" name="Nat. Genet.">
        <title>The Pristionchus pacificus genome provides a unique perspective on nematode lifestyle and parasitism.</title>
        <authorList>
            <person name="Dieterich C."/>
            <person name="Clifton S.W."/>
            <person name="Schuster L.N."/>
            <person name="Chinwalla A."/>
            <person name="Delehaunty K."/>
            <person name="Dinkelacker I."/>
            <person name="Fulton L."/>
            <person name="Fulton R."/>
            <person name="Godfrey J."/>
            <person name="Minx P."/>
            <person name="Mitreva M."/>
            <person name="Roeseler W."/>
            <person name="Tian H."/>
            <person name="Witte H."/>
            <person name="Yang S.P."/>
            <person name="Wilson R.K."/>
            <person name="Sommer R.J."/>
        </authorList>
    </citation>
    <scope>NUCLEOTIDE SEQUENCE [LARGE SCALE GENOMIC DNA]</scope>
    <source>
        <strain evidence="3">PS312</strain>
    </source>
</reference>
<organism evidence="2 3">
    <name type="scientific">Pristionchus pacificus</name>
    <name type="common">Parasitic nematode worm</name>
    <dbReference type="NCBI Taxonomy" id="54126"/>
    <lineage>
        <taxon>Eukaryota</taxon>
        <taxon>Metazoa</taxon>
        <taxon>Ecdysozoa</taxon>
        <taxon>Nematoda</taxon>
        <taxon>Chromadorea</taxon>
        <taxon>Rhabditida</taxon>
        <taxon>Rhabditina</taxon>
        <taxon>Diplogasteromorpha</taxon>
        <taxon>Diplogasteroidea</taxon>
        <taxon>Neodiplogasteridae</taxon>
        <taxon>Pristionchus</taxon>
    </lineage>
</organism>
<proteinExistence type="predicted"/>
<name>A0A2A6BMS9_PRIPA</name>
<dbReference type="AlphaFoldDB" id="A0A2A6BMS9"/>